<feature type="region of interest" description="Disordered" evidence="1">
    <location>
        <begin position="126"/>
        <end position="162"/>
    </location>
</feature>
<comment type="caution">
    <text evidence="2">The sequence shown here is derived from an EMBL/GenBank/DDBJ whole genome shotgun (WGS) entry which is preliminary data.</text>
</comment>
<keyword evidence="3" id="KW-1185">Reference proteome</keyword>
<dbReference type="RefSeq" id="WP_181053233.1">
    <property type="nucleotide sequence ID" value="NZ_JACDXJ010000001.1"/>
</dbReference>
<protein>
    <submittedName>
        <fullName evidence="2">Uncharacterized protein</fullName>
    </submittedName>
</protein>
<proteinExistence type="predicted"/>
<evidence type="ECO:0000313" key="2">
    <source>
        <dbReference type="EMBL" id="MBA1157783.1"/>
    </source>
</evidence>
<gene>
    <name evidence="2" type="ORF">H0S73_16855</name>
</gene>
<dbReference type="EMBL" id="JACDXJ010000001">
    <property type="protein sequence ID" value="MBA1157783.1"/>
    <property type="molecule type" value="Genomic_DNA"/>
</dbReference>
<organism evidence="2 3">
    <name type="scientific">Microvirga mediterraneensis</name>
    <dbReference type="NCBI Taxonomy" id="2754695"/>
    <lineage>
        <taxon>Bacteria</taxon>
        <taxon>Pseudomonadati</taxon>
        <taxon>Pseudomonadota</taxon>
        <taxon>Alphaproteobacteria</taxon>
        <taxon>Hyphomicrobiales</taxon>
        <taxon>Methylobacteriaceae</taxon>
        <taxon>Microvirga</taxon>
    </lineage>
</organism>
<sequence>MAQPGPVKEIDATIGALLVRYATARQDDDMMRARMEGYRIVLRDFPAWAVREAYARWLRGEIGREYDASFPPPERVLHDCAKNLTMAAMGQRIGLQMVLDAEAYHPPSEAEMQERRQRLEKVIQSIAENVSPEDRGPGSLKRKPESLEEQTRKEQILNSPGKGILAGLRELQEVDRAAAE</sequence>
<dbReference type="AlphaFoldDB" id="A0A838BSA1"/>
<dbReference type="Proteomes" id="UP000572984">
    <property type="component" value="Unassembled WGS sequence"/>
</dbReference>
<feature type="compositionally biased region" description="Basic and acidic residues" evidence="1">
    <location>
        <begin position="132"/>
        <end position="155"/>
    </location>
</feature>
<evidence type="ECO:0000313" key="3">
    <source>
        <dbReference type="Proteomes" id="UP000572984"/>
    </source>
</evidence>
<accession>A0A838BSA1</accession>
<name>A0A838BSA1_9HYPH</name>
<evidence type="ECO:0000256" key="1">
    <source>
        <dbReference type="SAM" id="MobiDB-lite"/>
    </source>
</evidence>
<reference evidence="2 3" key="1">
    <citation type="submission" date="2020-07" db="EMBL/GenBank/DDBJ databases">
        <title>Draft genome and description of Microvirga mediterraneensis Marseille-Q2068 sp. nov.</title>
        <authorList>
            <person name="Boxberger M."/>
        </authorList>
    </citation>
    <scope>NUCLEOTIDE SEQUENCE [LARGE SCALE GENOMIC DNA]</scope>
    <source>
        <strain evidence="2 3">Marseille-Q2068</strain>
    </source>
</reference>